<accession>E2AEP9</accession>
<dbReference type="Proteomes" id="UP000000311">
    <property type="component" value="Unassembled WGS sequence"/>
</dbReference>
<keyword evidence="1" id="KW-1133">Transmembrane helix</keyword>
<organism evidence="3">
    <name type="scientific">Camponotus floridanus</name>
    <name type="common">Florida carpenter ant</name>
    <dbReference type="NCBI Taxonomy" id="104421"/>
    <lineage>
        <taxon>Eukaryota</taxon>
        <taxon>Metazoa</taxon>
        <taxon>Ecdysozoa</taxon>
        <taxon>Arthropoda</taxon>
        <taxon>Hexapoda</taxon>
        <taxon>Insecta</taxon>
        <taxon>Pterygota</taxon>
        <taxon>Neoptera</taxon>
        <taxon>Endopterygota</taxon>
        <taxon>Hymenoptera</taxon>
        <taxon>Apocrita</taxon>
        <taxon>Aculeata</taxon>
        <taxon>Formicoidea</taxon>
        <taxon>Formicidae</taxon>
        <taxon>Formicinae</taxon>
        <taxon>Camponotus</taxon>
    </lineage>
</organism>
<protein>
    <recommendedName>
        <fullName evidence="4">Very-long-chain 3-oxoacyl-CoA synthase</fullName>
    </recommendedName>
</protein>
<evidence type="ECO:0000313" key="2">
    <source>
        <dbReference type="EMBL" id="EFN68090.1"/>
    </source>
</evidence>
<dbReference type="InParanoid" id="E2AEP9"/>
<keyword evidence="1" id="KW-0472">Membrane</keyword>
<evidence type="ECO:0000256" key="1">
    <source>
        <dbReference type="SAM" id="Phobius"/>
    </source>
</evidence>
<feature type="non-terminal residue" evidence="2">
    <location>
        <position position="38"/>
    </location>
</feature>
<sequence>LVESFYYVPLIIFAYLYFVLRCGPRFMKDRQPYSLKTF</sequence>
<feature type="non-terminal residue" evidence="2">
    <location>
        <position position="1"/>
    </location>
</feature>
<dbReference type="AlphaFoldDB" id="E2AEP9"/>
<evidence type="ECO:0008006" key="4">
    <source>
        <dbReference type="Google" id="ProtNLM"/>
    </source>
</evidence>
<proteinExistence type="predicted"/>
<dbReference type="EMBL" id="GL438871">
    <property type="protein sequence ID" value="EFN68090.1"/>
    <property type="molecule type" value="Genomic_DNA"/>
</dbReference>
<reference evidence="2 3" key="1">
    <citation type="journal article" date="2010" name="Science">
        <title>Genomic comparison of the ants Camponotus floridanus and Harpegnathos saltator.</title>
        <authorList>
            <person name="Bonasio R."/>
            <person name="Zhang G."/>
            <person name="Ye C."/>
            <person name="Mutti N.S."/>
            <person name="Fang X."/>
            <person name="Qin N."/>
            <person name="Donahue G."/>
            <person name="Yang P."/>
            <person name="Li Q."/>
            <person name="Li C."/>
            <person name="Zhang P."/>
            <person name="Huang Z."/>
            <person name="Berger S.L."/>
            <person name="Reinberg D."/>
            <person name="Wang J."/>
            <person name="Liebig J."/>
        </authorList>
    </citation>
    <scope>NUCLEOTIDE SEQUENCE [LARGE SCALE GENOMIC DNA]</scope>
    <source>
        <strain evidence="3">C129</strain>
    </source>
</reference>
<keyword evidence="1" id="KW-0812">Transmembrane</keyword>
<feature type="transmembrane region" description="Helical" evidence="1">
    <location>
        <begin position="6"/>
        <end position="23"/>
    </location>
</feature>
<keyword evidence="3" id="KW-1185">Reference proteome</keyword>
<evidence type="ECO:0000313" key="3">
    <source>
        <dbReference type="Proteomes" id="UP000000311"/>
    </source>
</evidence>
<name>E2AEP9_CAMFO</name>
<gene>
    <name evidence="2" type="ORF">EAG_00269</name>
</gene>